<dbReference type="InterPro" id="IPR052974">
    <property type="entry name" value="GH79_Enzymes"/>
</dbReference>
<dbReference type="OrthoDB" id="2831684at2759"/>
<dbReference type="SUPFAM" id="SSF51445">
    <property type="entry name" value="(Trans)glycosidases"/>
    <property type="match status" value="1"/>
</dbReference>
<name>A0A1J9S2B5_9PEZI</name>
<dbReference type="Proteomes" id="UP000183809">
    <property type="component" value="Unassembled WGS sequence"/>
</dbReference>
<proteinExistence type="predicted"/>
<gene>
    <name evidence="2" type="ORF">BKCO1_2500059</name>
</gene>
<reference evidence="2 3" key="1">
    <citation type="submission" date="2016-10" db="EMBL/GenBank/DDBJ databases">
        <title>Proteomics and genomics reveal pathogen-plant mechanisms compatible with a hemibiotrophic lifestyle of Diplodia corticola.</title>
        <authorList>
            <person name="Fernandes I."/>
            <person name="De Jonge R."/>
            <person name="Van De Peer Y."/>
            <person name="Devreese B."/>
            <person name="Alves A."/>
            <person name="Esteves A.C."/>
        </authorList>
    </citation>
    <scope>NUCLEOTIDE SEQUENCE [LARGE SCALE GENOMIC DNA]</scope>
    <source>
        <strain evidence="2 3">CBS 112549</strain>
    </source>
</reference>
<dbReference type="EMBL" id="MNUE01000025">
    <property type="protein sequence ID" value="OJD34148.1"/>
    <property type="molecule type" value="Genomic_DNA"/>
</dbReference>
<dbReference type="Pfam" id="PF16862">
    <property type="entry name" value="Glyco_hydro_79C"/>
    <property type="match status" value="1"/>
</dbReference>
<keyword evidence="3" id="KW-1185">Reference proteome</keyword>
<sequence length="559" mass="60186">MLPRFFPKALSGSFQRRESSAASSWISTTTQLLLMLPPASCIRLSVPSNVPENASAILDQAFLSFAIEGRDFLDYSGNSSVPNEYSVNMLSTFSQKTGAATYLRVGGTTQDHFRYDAHQSEAIRFEEPGLATYTSLFANITVGSAWLDGFGQFRDVVWDLQVFLARKNLSNAVEFARDCVGAIDVGNLNALEIGNEPDLYGSVGFFPNQTDRPAGYSVEDYVAEFTEFAEALEGSITLGDGPNFQALALSNLVADPWNEENAFDAGLSPDLVKSVSEHFYQSEDGEDLGATLMNKAAIRSKTDARFKDRIAYMKNAHPDIPFLIAEAASALGNGTGIRDFDLTASLGTALWTVDWLLYVATLGVTRVNMQLGSRFPFSPWLASPTTINNATLAPQTLGSFYGNVFVADFIGRDGALQVAELDVAADDSVTAYAAYSGGRLVRVAIVNLEVWRADSESGGSVRGRKTVEVALDGASMDGSRFEVRRLTGRDAGAQAEDITWAGMQWTRESNGLPVVVHRDGYATAPVGNNGSVRVSCQASEALLLQIITPADGNSSDFAG</sequence>
<feature type="domain" description="Beta-glucuronidase C-terminal" evidence="1">
    <location>
        <begin position="431"/>
        <end position="543"/>
    </location>
</feature>
<dbReference type="AlphaFoldDB" id="A0A1J9S2B5"/>
<dbReference type="Gene3D" id="2.60.40.1180">
    <property type="entry name" value="Golgi alpha-mannosidase II"/>
    <property type="match status" value="1"/>
</dbReference>
<dbReference type="GO" id="GO:0016787">
    <property type="term" value="F:hydrolase activity"/>
    <property type="evidence" value="ECO:0007669"/>
    <property type="project" value="UniProtKB-KW"/>
</dbReference>
<dbReference type="InterPro" id="IPR017853">
    <property type="entry name" value="GH"/>
</dbReference>
<dbReference type="InterPro" id="IPR013780">
    <property type="entry name" value="Glyco_hydro_b"/>
</dbReference>
<keyword evidence="2" id="KW-0378">Hydrolase</keyword>
<comment type="caution">
    <text evidence="2">The sequence shown here is derived from an EMBL/GenBank/DDBJ whole genome shotgun (WGS) entry which is preliminary data.</text>
</comment>
<evidence type="ECO:0000313" key="2">
    <source>
        <dbReference type="EMBL" id="OJD34148.1"/>
    </source>
</evidence>
<dbReference type="RefSeq" id="XP_020130408.1">
    <property type="nucleotide sequence ID" value="XM_020273309.1"/>
</dbReference>
<dbReference type="GeneID" id="31013569"/>
<evidence type="ECO:0000313" key="3">
    <source>
        <dbReference type="Proteomes" id="UP000183809"/>
    </source>
</evidence>
<evidence type="ECO:0000259" key="1">
    <source>
        <dbReference type="Pfam" id="PF16862"/>
    </source>
</evidence>
<organism evidence="2 3">
    <name type="scientific">Diplodia corticola</name>
    <dbReference type="NCBI Taxonomy" id="236234"/>
    <lineage>
        <taxon>Eukaryota</taxon>
        <taxon>Fungi</taxon>
        <taxon>Dikarya</taxon>
        <taxon>Ascomycota</taxon>
        <taxon>Pezizomycotina</taxon>
        <taxon>Dothideomycetes</taxon>
        <taxon>Dothideomycetes incertae sedis</taxon>
        <taxon>Botryosphaeriales</taxon>
        <taxon>Botryosphaeriaceae</taxon>
        <taxon>Diplodia</taxon>
    </lineage>
</organism>
<accession>A0A1J9S2B5</accession>
<dbReference type="InterPro" id="IPR031728">
    <property type="entry name" value="GlcAase_C"/>
</dbReference>
<dbReference type="Gene3D" id="3.20.20.80">
    <property type="entry name" value="Glycosidases"/>
    <property type="match status" value="1"/>
</dbReference>
<dbReference type="PANTHER" id="PTHR36183">
    <property type="entry name" value="BETA-GLUCURONIDASE"/>
    <property type="match status" value="1"/>
</dbReference>
<dbReference type="PANTHER" id="PTHR36183:SF2">
    <property type="entry name" value="BETA-GLUCURONIDASE C-TERMINAL DOMAIN-CONTAINING PROTEIN"/>
    <property type="match status" value="1"/>
</dbReference>
<protein>
    <submittedName>
        <fullName evidence="2">Glycoside hydrolase family 79 protein</fullName>
    </submittedName>
</protein>